<dbReference type="AlphaFoldDB" id="A0A2C9LJT2"/>
<evidence type="ECO:0000256" key="1">
    <source>
        <dbReference type="ARBA" id="ARBA00023043"/>
    </source>
</evidence>
<dbReference type="STRING" id="6526.A0A2C9LJT2"/>
<feature type="compositionally biased region" description="Basic and acidic residues" evidence="3">
    <location>
        <begin position="321"/>
        <end position="332"/>
    </location>
</feature>
<keyword evidence="1" id="KW-0040">ANK repeat</keyword>
<evidence type="ECO:0000256" key="3">
    <source>
        <dbReference type="SAM" id="MobiDB-lite"/>
    </source>
</evidence>
<sequence length="638" mass="71343">MSYFHVACSRYNGPNPATVKAKIINLIQEGVCYVPLIKSDTIGPCVKVGDPYSPTSPYKLVSEIEDVFRPATDAEASLKDIRNMKVWAFAGPMSPHEGREFKRAWKSPRTKRANLKESLKVTDGDRGFEHFGRELADNHATSWQEFWPFLNEFADLRSEAGLDKLETFFQKHSVIVNMQTFLRPLAQFVDAEPYRVGVEYILKPAPESSVSLESENFVSVDSNVAESVSEQSQQTEEGSQVPQVPSVKDVVESENKSSPGFLSSLWGGLAKIKVYLSQSASKGSSLCSEVSQPKLLESDIVQPLHDTGSYPLVSAEQGDSNDDKAKEDHDLSQETPSSVLEKESKISLCETNIPVKQSLEEHVAQEESADDTPVRSPYSVENDSGIPEVFTVRSHMDNSLTPRHWKYRSSRYSLDSPEKERDSESPSRKSSSGRKYYSDSERDRESPSRRVSRLTKHYSDYHPDQRRPSPSKKESKSSSSFNAKMDSLCRHLDKFSIVSPEKSTSSLLSVSCDLTSLKSLILEPSLKIFMGKMFTQFAAYLNTVNKTTSNKAAPQDLPIACLKQDNETILADIFLPQAIPDSTWLTSVLDEQTHHEIVKNVWVNYLVLFPDSDNAQKVCSLSSDEVFNVVVEGLPEDC</sequence>
<dbReference type="VEuPathDB" id="VectorBase:BGLB031810"/>
<feature type="region of interest" description="Disordered" evidence="3">
    <location>
        <begin position="361"/>
        <end position="386"/>
    </location>
</feature>
<accession>A0A2C9LJT2</accession>
<feature type="compositionally biased region" description="Basic and acidic residues" evidence="3">
    <location>
        <begin position="416"/>
        <end position="427"/>
    </location>
</feature>
<reference evidence="5" key="1">
    <citation type="submission" date="2020-05" db="UniProtKB">
        <authorList>
            <consortium name="EnsemblMetazoa"/>
        </authorList>
    </citation>
    <scope>IDENTIFICATION</scope>
    <source>
        <strain evidence="5">BB02</strain>
    </source>
</reference>
<feature type="compositionally biased region" description="Low complexity" evidence="3">
    <location>
        <begin position="226"/>
        <end position="240"/>
    </location>
</feature>
<dbReference type="EnsemblMetazoa" id="BGLB031810-RA">
    <property type="protein sequence ID" value="BGLB031810-PA"/>
    <property type="gene ID" value="BGLB031810"/>
</dbReference>
<dbReference type="Proteomes" id="UP000076420">
    <property type="component" value="Unassembled WGS sequence"/>
</dbReference>
<dbReference type="PANTHER" id="PTHR12349">
    <property type="entry name" value="ANKYRIN REPEAT AND LEM DOMAIN-CONTAINING PROTEIN 2"/>
    <property type="match status" value="1"/>
</dbReference>
<feature type="compositionally biased region" description="Basic and acidic residues" evidence="3">
    <location>
        <begin position="436"/>
        <end position="448"/>
    </location>
</feature>
<dbReference type="KEGG" id="bgt:106052430"/>
<dbReference type="Pfam" id="PF24567">
    <property type="entry name" value="ANKLE2_3rd"/>
    <property type="match status" value="1"/>
</dbReference>
<feature type="region of interest" description="Disordered" evidence="3">
    <location>
        <begin position="410"/>
        <end position="482"/>
    </location>
</feature>
<evidence type="ECO:0000313" key="6">
    <source>
        <dbReference type="Proteomes" id="UP000076420"/>
    </source>
</evidence>
<organism evidence="5 6">
    <name type="scientific">Biomphalaria glabrata</name>
    <name type="common">Bloodfluke planorb</name>
    <name type="synonym">Freshwater snail</name>
    <dbReference type="NCBI Taxonomy" id="6526"/>
    <lineage>
        <taxon>Eukaryota</taxon>
        <taxon>Metazoa</taxon>
        <taxon>Spiralia</taxon>
        <taxon>Lophotrochozoa</taxon>
        <taxon>Mollusca</taxon>
        <taxon>Gastropoda</taxon>
        <taxon>Heterobranchia</taxon>
        <taxon>Euthyneura</taxon>
        <taxon>Panpulmonata</taxon>
        <taxon>Hygrophila</taxon>
        <taxon>Lymnaeoidea</taxon>
        <taxon>Planorbidae</taxon>
        <taxon>Biomphalaria</taxon>
    </lineage>
</organism>
<feature type="region of interest" description="Disordered" evidence="3">
    <location>
        <begin position="306"/>
        <end position="345"/>
    </location>
</feature>
<evidence type="ECO:0000313" key="5">
    <source>
        <dbReference type="EnsemblMetazoa" id="BGLB031810-PA"/>
    </source>
</evidence>
<feature type="compositionally biased region" description="Basic and acidic residues" evidence="3">
    <location>
        <begin position="457"/>
        <end position="476"/>
    </location>
</feature>
<dbReference type="PANTHER" id="PTHR12349:SF4">
    <property type="entry name" value="ANKYRIN REPEAT AND LEM DOMAIN-CONTAINING PROTEIN 2"/>
    <property type="match status" value="1"/>
</dbReference>
<dbReference type="InterPro" id="IPR056237">
    <property type="entry name" value="ANKLE2_3rd"/>
</dbReference>
<keyword evidence="2" id="KW-0131">Cell cycle</keyword>
<gene>
    <name evidence="5" type="primary">106052430</name>
</gene>
<dbReference type="VEuPathDB" id="VectorBase:BGLAX_026792"/>
<evidence type="ECO:0000256" key="2">
    <source>
        <dbReference type="ARBA" id="ARBA00023306"/>
    </source>
</evidence>
<proteinExistence type="predicted"/>
<name>A0A2C9LJT2_BIOGL</name>
<feature type="region of interest" description="Disordered" evidence="3">
    <location>
        <begin position="223"/>
        <end position="252"/>
    </location>
</feature>
<protein>
    <recommendedName>
        <fullName evidence="4">ANKLE2 third alpha/beta domain-containing protein</fullName>
    </recommendedName>
</protein>
<evidence type="ECO:0000259" key="4">
    <source>
        <dbReference type="Pfam" id="PF24567"/>
    </source>
</evidence>
<feature type="domain" description="ANKLE2 third alpha/beta" evidence="4">
    <location>
        <begin position="32"/>
        <end position="145"/>
    </location>
</feature>